<accession>A0ABT2IMZ1</accession>
<reference evidence="1" key="1">
    <citation type="submission" date="2022-08" db="EMBL/GenBank/DDBJ databases">
        <title>Chryseobacterium antibioticum,isolated from the rhizosphere soil of Pyrola in Tibet.</title>
        <authorList>
            <person name="Kan Y."/>
        </authorList>
    </citation>
    <scope>NUCLEOTIDE SEQUENCE</scope>
    <source>
        <strain evidence="1">Pc2-12</strain>
    </source>
</reference>
<keyword evidence="2" id="KW-1185">Reference proteome</keyword>
<evidence type="ECO:0000313" key="1">
    <source>
        <dbReference type="EMBL" id="MCT2410029.1"/>
    </source>
</evidence>
<sequence>MKENNLQQLYFSAIGFYRSGIDAALKIKNSRGDEAFILVPIAATNLSFSAELFLKLLYFMKTENTELRLHKLSDIFDELPGKISSEIKRKYEHFKEDENHELVPVRYSFNTTFGNENDQKMKYKITDLTIDQLLELHDNSFVNWRYVFESTTNYMVYDYNFKLMSNFIMALKVIIDDNVNFKNSEELNNTL</sequence>
<evidence type="ECO:0008006" key="3">
    <source>
        <dbReference type="Google" id="ProtNLM"/>
    </source>
</evidence>
<organism evidence="1 2">
    <name type="scientific">Chryseobacterium pyrolae</name>
    <dbReference type="NCBI Taxonomy" id="2987481"/>
    <lineage>
        <taxon>Bacteria</taxon>
        <taxon>Pseudomonadati</taxon>
        <taxon>Bacteroidota</taxon>
        <taxon>Flavobacteriia</taxon>
        <taxon>Flavobacteriales</taxon>
        <taxon>Weeksellaceae</taxon>
        <taxon>Chryseobacterium group</taxon>
        <taxon>Chryseobacterium</taxon>
    </lineage>
</organism>
<evidence type="ECO:0000313" key="2">
    <source>
        <dbReference type="Proteomes" id="UP001142057"/>
    </source>
</evidence>
<gene>
    <name evidence="1" type="ORF">NZD88_20935</name>
</gene>
<dbReference type="RefSeq" id="WP_259831741.1">
    <property type="nucleotide sequence ID" value="NZ_JANZQH010000016.1"/>
</dbReference>
<protein>
    <recommendedName>
        <fullName evidence="3">HEPN domain-containing protein</fullName>
    </recommendedName>
</protein>
<name>A0ABT2IMZ1_9FLAO</name>
<comment type="caution">
    <text evidence="1">The sequence shown here is derived from an EMBL/GenBank/DDBJ whole genome shotgun (WGS) entry which is preliminary data.</text>
</comment>
<proteinExistence type="predicted"/>
<dbReference type="Proteomes" id="UP001142057">
    <property type="component" value="Unassembled WGS sequence"/>
</dbReference>
<dbReference type="EMBL" id="JANZQH010000016">
    <property type="protein sequence ID" value="MCT2410029.1"/>
    <property type="molecule type" value="Genomic_DNA"/>
</dbReference>